<feature type="compositionally biased region" description="Basic and acidic residues" evidence="1">
    <location>
        <begin position="7"/>
        <end position="16"/>
    </location>
</feature>
<organism evidence="3 4">
    <name type="scientific">Caenorhabditis briggsae</name>
    <dbReference type="NCBI Taxonomy" id="6238"/>
    <lineage>
        <taxon>Eukaryota</taxon>
        <taxon>Metazoa</taxon>
        <taxon>Ecdysozoa</taxon>
        <taxon>Nematoda</taxon>
        <taxon>Chromadorea</taxon>
        <taxon>Rhabditida</taxon>
        <taxon>Rhabditina</taxon>
        <taxon>Rhabditomorpha</taxon>
        <taxon>Rhabditoidea</taxon>
        <taxon>Rhabditidae</taxon>
        <taxon>Peloderinae</taxon>
        <taxon>Caenorhabditis</taxon>
    </lineage>
</organism>
<evidence type="ECO:0000256" key="1">
    <source>
        <dbReference type="SAM" id="MobiDB-lite"/>
    </source>
</evidence>
<dbReference type="PANTHER" id="PTHR21503:SF52">
    <property type="entry name" value="F-BOX DOMAIN-CONTAINING PROTEIN"/>
    <property type="match status" value="1"/>
</dbReference>
<gene>
    <name evidence="3" type="ORF">L3Y34_016208</name>
</gene>
<dbReference type="Pfam" id="PF07735">
    <property type="entry name" value="FBA_2"/>
    <property type="match status" value="1"/>
</dbReference>
<feature type="domain" description="Sdz-33 F-box" evidence="2">
    <location>
        <begin position="178"/>
        <end position="234"/>
    </location>
</feature>
<proteinExistence type="predicted"/>
<evidence type="ECO:0000313" key="3">
    <source>
        <dbReference type="EMBL" id="ULU13549.1"/>
    </source>
</evidence>
<accession>A0AAE9DYP6</accession>
<reference evidence="3 4" key="1">
    <citation type="submission" date="2022-05" db="EMBL/GenBank/DDBJ databases">
        <title>Chromosome-level reference genomes for two strains of Caenorhabditis briggsae: an improved platform for comparative genomics.</title>
        <authorList>
            <person name="Stevens L."/>
            <person name="Andersen E.C."/>
        </authorList>
    </citation>
    <scope>NUCLEOTIDE SEQUENCE [LARGE SCALE GENOMIC DNA]</scope>
    <source>
        <strain evidence="3">QX1410_ONT</strain>
        <tissue evidence="3">Whole-organism</tissue>
    </source>
</reference>
<protein>
    <recommendedName>
        <fullName evidence="2">Sdz-33 F-box domain-containing protein</fullName>
    </recommendedName>
</protein>
<dbReference type="InterPro" id="IPR012885">
    <property type="entry name" value="F-box_Sdz-33"/>
</dbReference>
<evidence type="ECO:0000259" key="2">
    <source>
        <dbReference type="Pfam" id="PF07735"/>
    </source>
</evidence>
<feature type="region of interest" description="Disordered" evidence="1">
    <location>
        <begin position="1"/>
        <end position="36"/>
    </location>
</feature>
<dbReference type="PANTHER" id="PTHR21503">
    <property type="entry name" value="F-BOX-CONTAINING HYPOTHETICAL PROTEIN C.ELEGANS"/>
    <property type="match status" value="1"/>
</dbReference>
<evidence type="ECO:0000313" key="4">
    <source>
        <dbReference type="Proteomes" id="UP000827892"/>
    </source>
</evidence>
<feature type="compositionally biased region" description="Polar residues" evidence="1">
    <location>
        <begin position="18"/>
        <end position="29"/>
    </location>
</feature>
<name>A0AAE9DYP6_CAEBR</name>
<dbReference type="AlphaFoldDB" id="A0AAE9DYP6"/>
<dbReference type="Proteomes" id="UP000827892">
    <property type="component" value="Chromosome I"/>
</dbReference>
<dbReference type="EMBL" id="CP090891">
    <property type="protein sequence ID" value="ULU13549.1"/>
    <property type="molecule type" value="Genomic_DNA"/>
</dbReference>
<sequence>MLVPEEITEKKKKVETEQPSYTENTSQASGRCMQEEGRHNCSKRTRKLVKSKVTNKWKISSLTSTSIYLKGNRREEYRFKIDEYPKNCYCSTVSIIGSILHLTYSNEAVAQLLEDLVNVFGCRRAPFIKASAFNDFEKFLDLCRVLIKKNLEVRRLELDCKNKDMSGFIGLWKQMKISKIHISHSFWVTIEQLLECTSVKIELEDSELTNQDVDLFLRKWKTTGTFSKLQMLEISSEEIDKKSKILDTVPPIGIARNSERRVNRGFDPQDPNIFDGVRINKDDGTEAYLSVKLGAWTGVQFLVVNPASTVMEE</sequence>